<keyword evidence="2" id="KW-0808">Transferase</keyword>
<dbReference type="GO" id="GO:0016407">
    <property type="term" value="F:acetyltransferase activity"/>
    <property type="evidence" value="ECO:0007669"/>
    <property type="project" value="InterPro"/>
</dbReference>
<organism evidence="2 3">
    <name type="scientific">Marininema halotolerans</name>
    <dbReference type="NCBI Taxonomy" id="1155944"/>
    <lineage>
        <taxon>Bacteria</taxon>
        <taxon>Bacillati</taxon>
        <taxon>Bacillota</taxon>
        <taxon>Bacilli</taxon>
        <taxon>Bacillales</taxon>
        <taxon>Thermoactinomycetaceae</taxon>
        <taxon>Marininema</taxon>
    </lineage>
</organism>
<name>A0A1I6Q088_9BACL</name>
<evidence type="ECO:0000313" key="3">
    <source>
        <dbReference type="Proteomes" id="UP000198660"/>
    </source>
</evidence>
<dbReference type="RefSeq" id="WP_091834178.1">
    <property type="nucleotide sequence ID" value="NZ_FPAA01000002.1"/>
</dbReference>
<reference evidence="3" key="1">
    <citation type="submission" date="2016-10" db="EMBL/GenBank/DDBJ databases">
        <authorList>
            <person name="Varghese N."/>
            <person name="Submissions S."/>
        </authorList>
    </citation>
    <scope>NUCLEOTIDE SEQUENCE [LARGE SCALE GENOMIC DNA]</scope>
    <source>
        <strain evidence="3">DSM 45789</strain>
    </source>
</reference>
<evidence type="ECO:0000313" key="2">
    <source>
        <dbReference type="EMBL" id="SFS45877.1"/>
    </source>
</evidence>
<dbReference type="InterPro" id="IPR001447">
    <property type="entry name" value="Arylamine_N-AcTrfase"/>
</dbReference>
<keyword evidence="3" id="KW-1185">Reference proteome</keyword>
<dbReference type="Proteomes" id="UP000198660">
    <property type="component" value="Unassembled WGS sequence"/>
</dbReference>
<dbReference type="Gene3D" id="3.30.2140.20">
    <property type="match status" value="1"/>
</dbReference>
<dbReference type="OrthoDB" id="7181050at2"/>
<gene>
    <name evidence="2" type="ORF">SAMN05444972_102254</name>
</gene>
<dbReference type="PANTHER" id="PTHR11786:SF0">
    <property type="entry name" value="ARYLAMINE N-ACETYLTRANSFERASE 4-RELATED"/>
    <property type="match status" value="1"/>
</dbReference>
<dbReference type="PANTHER" id="PTHR11786">
    <property type="entry name" value="N-HYDROXYARYLAMINE O-ACETYLTRANSFERASE"/>
    <property type="match status" value="1"/>
</dbReference>
<dbReference type="EMBL" id="FPAA01000002">
    <property type="protein sequence ID" value="SFS45877.1"/>
    <property type="molecule type" value="Genomic_DNA"/>
</dbReference>
<dbReference type="AlphaFoldDB" id="A0A1I6Q088"/>
<accession>A0A1I6Q088</accession>
<proteinExistence type="inferred from homology"/>
<dbReference type="SUPFAM" id="SSF54001">
    <property type="entry name" value="Cysteine proteinases"/>
    <property type="match status" value="1"/>
</dbReference>
<dbReference type="Pfam" id="PF00797">
    <property type="entry name" value="Acetyltransf_2"/>
    <property type="match status" value="1"/>
</dbReference>
<sequence length="251" mass="28573">MNINAYLSRIGIQSIGSPNLPFLTRLQEDHVLHVPFENLDIMADPPVPIQLSIPALYKKVVENGRGGFCYELNGLFHELLQACGYQVSYISARVKNEEGSFGPPFDHLALLVYLDQPYLVDVGFGDHYRSPLPLTGVVHEDISGCYRIMKLEGSKEYELQKQKNGEWATQYRFSVEPCSWESFNSMCDYKQTSPHSKFTQKRICTMATHEGRITLSDKGITITKGKEKTEYPFTSEQPLEWALPYYFGIAL</sequence>
<dbReference type="InterPro" id="IPR053710">
    <property type="entry name" value="Arylamine_NAT_domain_sf"/>
</dbReference>
<protein>
    <submittedName>
        <fullName evidence="2">N-hydroxyarylamine O-acetyltransferase</fullName>
    </submittedName>
</protein>
<dbReference type="InterPro" id="IPR038765">
    <property type="entry name" value="Papain-like_cys_pep_sf"/>
</dbReference>
<comment type="similarity">
    <text evidence="1">Belongs to the arylamine N-acetyltransferase family.</text>
</comment>
<evidence type="ECO:0000256" key="1">
    <source>
        <dbReference type="ARBA" id="ARBA00006547"/>
    </source>
</evidence>